<dbReference type="PATRIC" id="fig|1449336.4.peg.1120"/>
<dbReference type="eggNOG" id="COG0702">
    <property type="taxonomic scope" value="Bacteria"/>
</dbReference>
<dbReference type="EMBL" id="JQBS01000001">
    <property type="protein sequence ID" value="KRN57840.1"/>
    <property type="molecule type" value="Genomic_DNA"/>
</dbReference>
<evidence type="ECO:0000259" key="1">
    <source>
        <dbReference type="Pfam" id="PF01370"/>
    </source>
</evidence>
<dbReference type="RefSeq" id="WP_034568413.1">
    <property type="nucleotide sequence ID" value="NZ_JQBS01000001.1"/>
</dbReference>
<name>A0A0R2HYH5_CARDV</name>
<gene>
    <name evidence="2" type="ORF">IV74_GL001095</name>
</gene>
<dbReference type="Gene3D" id="3.40.50.720">
    <property type="entry name" value="NAD(P)-binding Rossmann-like Domain"/>
    <property type="match status" value="1"/>
</dbReference>
<dbReference type="GeneID" id="89589602"/>
<dbReference type="InterPro" id="IPR051207">
    <property type="entry name" value="ComplexI_NDUFA9_subunit"/>
</dbReference>
<dbReference type="PANTHER" id="PTHR12126:SF16">
    <property type="entry name" value="MIOREX COMPLEX COMPONENT 2"/>
    <property type="match status" value="1"/>
</dbReference>
<feature type="domain" description="NAD-dependent epimerase/dehydratase" evidence="1">
    <location>
        <begin position="7"/>
        <end position="121"/>
    </location>
</feature>
<accession>A0A0R2HYH5</accession>
<comment type="caution">
    <text evidence="2">The sequence shown here is derived from an EMBL/GenBank/DDBJ whole genome shotgun (WGS) entry which is preliminary data.</text>
</comment>
<organism evidence="2 3">
    <name type="scientific">Carnobacterium divergens DSM 20623</name>
    <dbReference type="NCBI Taxonomy" id="1449336"/>
    <lineage>
        <taxon>Bacteria</taxon>
        <taxon>Bacillati</taxon>
        <taxon>Bacillota</taxon>
        <taxon>Bacilli</taxon>
        <taxon>Lactobacillales</taxon>
        <taxon>Carnobacteriaceae</taxon>
        <taxon>Carnobacterium</taxon>
    </lineage>
</organism>
<dbReference type="PANTHER" id="PTHR12126">
    <property type="entry name" value="NADH-UBIQUINONE OXIDOREDUCTASE 39 KDA SUBUNIT-RELATED"/>
    <property type="match status" value="1"/>
</dbReference>
<protein>
    <recommendedName>
        <fullName evidence="1">NAD-dependent epimerase/dehydratase domain-containing protein</fullName>
    </recommendedName>
</protein>
<dbReference type="Proteomes" id="UP000051658">
    <property type="component" value="Unassembled WGS sequence"/>
</dbReference>
<evidence type="ECO:0000313" key="2">
    <source>
        <dbReference type="EMBL" id="KRN57840.1"/>
    </source>
</evidence>
<dbReference type="InterPro" id="IPR036291">
    <property type="entry name" value="NAD(P)-bd_dom_sf"/>
</dbReference>
<dbReference type="Pfam" id="PF01370">
    <property type="entry name" value="Epimerase"/>
    <property type="match status" value="1"/>
</dbReference>
<proteinExistence type="predicted"/>
<evidence type="ECO:0000313" key="3">
    <source>
        <dbReference type="Proteomes" id="UP000051658"/>
    </source>
</evidence>
<dbReference type="GO" id="GO:0044877">
    <property type="term" value="F:protein-containing complex binding"/>
    <property type="evidence" value="ECO:0007669"/>
    <property type="project" value="TreeGrafter"/>
</dbReference>
<dbReference type="SUPFAM" id="SSF51735">
    <property type="entry name" value="NAD(P)-binding Rossmann-fold domains"/>
    <property type="match status" value="1"/>
</dbReference>
<reference evidence="2 3" key="1">
    <citation type="journal article" date="2015" name="Genome Announc.">
        <title>Expanding the biotechnology potential of lactobacilli through comparative genomics of 213 strains and associated genera.</title>
        <authorList>
            <person name="Sun Z."/>
            <person name="Harris H.M."/>
            <person name="McCann A."/>
            <person name="Guo C."/>
            <person name="Argimon S."/>
            <person name="Zhang W."/>
            <person name="Yang X."/>
            <person name="Jeffery I.B."/>
            <person name="Cooney J.C."/>
            <person name="Kagawa T.F."/>
            <person name="Liu W."/>
            <person name="Song Y."/>
            <person name="Salvetti E."/>
            <person name="Wrobel A."/>
            <person name="Rasinkangas P."/>
            <person name="Parkhill J."/>
            <person name="Rea M.C."/>
            <person name="O'Sullivan O."/>
            <person name="Ritari J."/>
            <person name="Douillard F.P."/>
            <person name="Paul Ross R."/>
            <person name="Yang R."/>
            <person name="Briner A.E."/>
            <person name="Felis G.E."/>
            <person name="de Vos W.M."/>
            <person name="Barrangou R."/>
            <person name="Klaenhammer T.R."/>
            <person name="Caufield P.W."/>
            <person name="Cui Y."/>
            <person name="Zhang H."/>
            <person name="O'Toole P.W."/>
        </authorList>
    </citation>
    <scope>NUCLEOTIDE SEQUENCE [LARGE SCALE GENOMIC DNA]</scope>
    <source>
        <strain evidence="2 3">DSM 20623</strain>
    </source>
</reference>
<keyword evidence="3" id="KW-1185">Reference proteome</keyword>
<dbReference type="AlphaFoldDB" id="A0A0R2HYH5"/>
<sequence>MATNKKILIIGGSGFLGQELCLAALKKGFTVASLSKHGKPTHLSKELSGAPIDWITCDLFATDQLEKIISQFDIVIHLVAILKEQPKKGLTYQKMILDAAMIVGNASKNTAIERFVFLSANAGSPFIPKKYLENKRLAENYLKRLPFPLTVVRPGLLYGKGRPSSLTLANLLFFLLKIPLLKQLFISIKPTPVKVCATKIIASLDEVPKKAYRVLSLDELQSKHSNPTKS</sequence>
<dbReference type="InterPro" id="IPR001509">
    <property type="entry name" value="Epimerase_deHydtase"/>
</dbReference>